<dbReference type="Gene3D" id="1.10.150.20">
    <property type="entry name" value="5' to 3' exonuclease, C-terminal subdomain"/>
    <property type="match status" value="1"/>
</dbReference>
<sequence length="77" mass="8691">MSKGPWDRWEGPIRGLRLPQSTWDALQREGITTIDQLKAVADRVHWLPGIGRKTAQLIKEELARVAPPSAERHDPDA</sequence>
<evidence type="ECO:0008006" key="3">
    <source>
        <dbReference type="Google" id="ProtNLM"/>
    </source>
</evidence>
<proteinExistence type="predicted"/>
<dbReference type="Proteomes" id="UP000321085">
    <property type="component" value="Unassembled WGS sequence"/>
</dbReference>
<organism evidence="1 2">
    <name type="scientific">Microvirga aerophila</name>
    <dbReference type="NCBI Taxonomy" id="670291"/>
    <lineage>
        <taxon>Bacteria</taxon>
        <taxon>Pseudomonadati</taxon>
        <taxon>Pseudomonadota</taxon>
        <taxon>Alphaproteobacteria</taxon>
        <taxon>Hyphomicrobiales</taxon>
        <taxon>Methylobacteriaceae</taxon>
        <taxon>Microvirga</taxon>
    </lineage>
</organism>
<evidence type="ECO:0000313" key="1">
    <source>
        <dbReference type="EMBL" id="GEO14791.1"/>
    </source>
</evidence>
<name>A0A512BS74_9HYPH</name>
<accession>A0A512BS74</accession>
<dbReference type="RefSeq" id="WP_147021763.1">
    <property type="nucleotide sequence ID" value="NZ_BJYU01000030.1"/>
</dbReference>
<protein>
    <recommendedName>
        <fullName evidence="3">RNA polymerase alpha subunit C-terminal domain-containing protein</fullName>
    </recommendedName>
</protein>
<dbReference type="SUPFAM" id="SSF47789">
    <property type="entry name" value="C-terminal domain of RNA polymerase alpha subunit"/>
    <property type="match status" value="1"/>
</dbReference>
<dbReference type="AlphaFoldDB" id="A0A512BS74"/>
<evidence type="ECO:0000313" key="2">
    <source>
        <dbReference type="Proteomes" id="UP000321085"/>
    </source>
</evidence>
<dbReference type="EMBL" id="BJYU01000030">
    <property type="protein sequence ID" value="GEO14791.1"/>
    <property type="molecule type" value="Genomic_DNA"/>
</dbReference>
<keyword evidence="2" id="KW-1185">Reference proteome</keyword>
<comment type="caution">
    <text evidence="1">The sequence shown here is derived from an EMBL/GenBank/DDBJ whole genome shotgun (WGS) entry which is preliminary data.</text>
</comment>
<gene>
    <name evidence="1" type="ORF">MAE02_24870</name>
</gene>
<reference evidence="1 2" key="1">
    <citation type="submission" date="2019-07" db="EMBL/GenBank/DDBJ databases">
        <title>Whole genome shotgun sequence of Microvirga aerophila NBRC 106136.</title>
        <authorList>
            <person name="Hosoyama A."/>
            <person name="Uohara A."/>
            <person name="Ohji S."/>
            <person name="Ichikawa N."/>
        </authorList>
    </citation>
    <scope>NUCLEOTIDE SEQUENCE [LARGE SCALE GENOMIC DNA]</scope>
    <source>
        <strain evidence="1 2">NBRC 106136</strain>
    </source>
</reference>